<feature type="region of interest" description="Disordered" evidence="3">
    <location>
        <begin position="220"/>
        <end position="242"/>
    </location>
</feature>
<feature type="compositionally biased region" description="Basic and acidic residues" evidence="3">
    <location>
        <begin position="550"/>
        <end position="567"/>
    </location>
</feature>
<feature type="compositionally biased region" description="Low complexity" evidence="3">
    <location>
        <begin position="81"/>
        <end position="94"/>
    </location>
</feature>
<dbReference type="GO" id="GO:0003700">
    <property type="term" value="F:DNA-binding transcription factor activity"/>
    <property type="evidence" value="ECO:0007669"/>
    <property type="project" value="UniProtKB-UniRule"/>
</dbReference>
<evidence type="ECO:0000256" key="3">
    <source>
        <dbReference type="SAM" id="MobiDB-lite"/>
    </source>
</evidence>
<feature type="compositionally biased region" description="Basic residues" evidence="3">
    <location>
        <begin position="63"/>
        <end position="73"/>
    </location>
</feature>
<dbReference type="Pfam" id="PF05224">
    <property type="entry name" value="NDT80_PhoG"/>
    <property type="match status" value="1"/>
</dbReference>
<dbReference type="STRING" id="4829.A0A163K8V5"/>
<organism evidence="5">
    <name type="scientific">Absidia glauca</name>
    <name type="common">Pin mould</name>
    <dbReference type="NCBI Taxonomy" id="4829"/>
    <lineage>
        <taxon>Eukaryota</taxon>
        <taxon>Fungi</taxon>
        <taxon>Fungi incertae sedis</taxon>
        <taxon>Mucoromycota</taxon>
        <taxon>Mucoromycotina</taxon>
        <taxon>Mucoromycetes</taxon>
        <taxon>Mucorales</taxon>
        <taxon>Cunninghamellaceae</taxon>
        <taxon>Absidia</taxon>
    </lineage>
</organism>
<accession>A0A163K8V5</accession>
<name>A0A163K8V5_ABSGL</name>
<evidence type="ECO:0000256" key="2">
    <source>
        <dbReference type="PROSITE-ProRule" id="PRU00850"/>
    </source>
</evidence>
<dbReference type="InParanoid" id="A0A163K8V5"/>
<keyword evidence="1 2" id="KW-0238">DNA-binding</keyword>
<feature type="region of interest" description="Disordered" evidence="3">
    <location>
        <begin position="1"/>
        <end position="119"/>
    </location>
</feature>
<dbReference type="OrthoDB" id="2288358at2759"/>
<dbReference type="InterPro" id="IPR037141">
    <property type="entry name" value="NDT80_DNA-bd_dom_sf"/>
</dbReference>
<gene>
    <name evidence="5" type="primary">ABSGL_14642.1 scaffold 14663</name>
</gene>
<reference evidence="5" key="1">
    <citation type="submission" date="2016-04" db="EMBL/GenBank/DDBJ databases">
        <authorList>
            <person name="Evans L.H."/>
            <person name="Alamgir A."/>
            <person name="Owens N."/>
            <person name="Weber N.D."/>
            <person name="Virtaneva K."/>
            <person name="Barbian K."/>
            <person name="Babar A."/>
            <person name="Rosenke K."/>
        </authorList>
    </citation>
    <scope>NUCLEOTIDE SEQUENCE [LARGE SCALE GENOMIC DNA]</scope>
    <source>
        <strain evidence="5">CBS 101.48</strain>
    </source>
</reference>
<dbReference type="GO" id="GO:0000228">
    <property type="term" value="C:nuclear chromosome"/>
    <property type="evidence" value="ECO:0007669"/>
    <property type="project" value="TreeGrafter"/>
</dbReference>
<dbReference type="AlphaFoldDB" id="A0A163K8V5"/>
<dbReference type="OMA" id="EMAKMET"/>
<evidence type="ECO:0000313" key="5">
    <source>
        <dbReference type="EMBL" id="SAM08976.1"/>
    </source>
</evidence>
<feature type="compositionally biased region" description="Pro residues" evidence="3">
    <location>
        <begin position="355"/>
        <end position="367"/>
    </location>
</feature>
<dbReference type="PANTHER" id="PTHR35144">
    <property type="entry name" value="MEIOSIS-SPECIFIC TRANSCRIPTION FACTOR NDT80"/>
    <property type="match status" value="1"/>
</dbReference>
<dbReference type="GO" id="GO:0003677">
    <property type="term" value="F:DNA binding"/>
    <property type="evidence" value="ECO:0007669"/>
    <property type="project" value="UniProtKB-KW"/>
</dbReference>
<dbReference type="InterPro" id="IPR008967">
    <property type="entry name" value="p53-like_TF_DNA-bd_sf"/>
</dbReference>
<evidence type="ECO:0000259" key="4">
    <source>
        <dbReference type="PROSITE" id="PS51517"/>
    </source>
</evidence>
<dbReference type="GO" id="GO:0045944">
    <property type="term" value="P:positive regulation of transcription by RNA polymerase II"/>
    <property type="evidence" value="ECO:0007669"/>
    <property type="project" value="TreeGrafter"/>
</dbReference>
<dbReference type="PROSITE" id="PS51517">
    <property type="entry name" value="NDT80"/>
    <property type="match status" value="1"/>
</dbReference>
<feature type="DNA-binding region" description="NDT80" evidence="2">
    <location>
        <begin position="64"/>
        <end position="326"/>
    </location>
</feature>
<proteinExistence type="predicted"/>
<keyword evidence="6" id="KW-1185">Reference proteome</keyword>
<feature type="compositionally biased region" description="Low complexity" evidence="3">
    <location>
        <begin position="526"/>
        <end position="540"/>
    </location>
</feature>
<evidence type="ECO:0000313" key="6">
    <source>
        <dbReference type="Proteomes" id="UP000078561"/>
    </source>
</evidence>
<dbReference type="SUPFAM" id="SSF49417">
    <property type="entry name" value="p53-like transcription factors"/>
    <property type="match status" value="1"/>
</dbReference>
<dbReference type="EMBL" id="LT554937">
    <property type="protein sequence ID" value="SAM08976.1"/>
    <property type="molecule type" value="Genomic_DNA"/>
</dbReference>
<dbReference type="Gene3D" id="2.60.40.1390">
    <property type="entry name" value="NDT80 DNA-binding domain"/>
    <property type="match status" value="1"/>
</dbReference>
<dbReference type="InterPro" id="IPR024061">
    <property type="entry name" value="NDT80_DNA-bd_dom"/>
</dbReference>
<dbReference type="PANTHER" id="PTHR35144:SF2">
    <property type="entry name" value="MEIOSIS-SPECIFIC TRANSCRIPTION FACTOR NDT80"/>
    <property type="match status" value="1"/>
</dbReference>
<feature type="domain" description="NDT80" evidence="4">
    <location>
        <begin position="64"/>
        <end position="326"/>
    </location>
</feature>
<dbReference type="GO" id="GO:0051321">
    <property type="term" value="P:meiotic cell cycle"/>
    <property type="evidence" value="ECO:0007669"/>
    <property type="project" value="TreeGrafter"/>
</dbReference>
<feature type="compositionally biased region" description="Pro residues" evidence="3">
    <location>
        <begin position="438"/>
        <end position="465"/>
    </location>
</feature>
<feature type="region of interest" description="Disordered" evidence="3">
    <location>
        <begin position="339"/>
        <end position="567"/>
    </location>
</feature>
<sequence length="567" mass="63669">MLHSLPPPHSSTVRPDPFNGHSTSLEDTSRLSDPHSSPVKADSPTRSYYRGSMSQPTTPRPSSPHRHPHHPHHSPSPPPKQQQQQLQEQQYSSPYLTNARQKRRESDYTSDTPTFGMTHYRGNIYAPDKSTVLDVQIQSKVDRGFFMAETDWTCYRRNYFQTSTSFSLQGVVVLYEGQDLPCLVQDPVDKHILYPVDQFYVGISARLSDCSKPISLIQHTAKRDKGPQSTPQPKPIRPGGNLSFSSVGANQSIVTFERIQFKSATANNGKRRAAQQYYVVVMELYAKVKKNTGDHGEEEDLIPVASTDSQALVVRGRSPGHYAESHGSSMAKVQQHNNETVGGPMRRSYQSAPLTSPPMIPGHPSPHTPIYASNAPPPQPSPAMYASDYPSYDYHHHHHHPPPPPPHGNGIQYAYAPPHAGVPMVPPPLHSPNVSYDYPPPSHQPPPQQTTYLPPPPALMAPRPEPVYDHHPHYQPHYLPPPPPMHRSESAPSSSFKDEGQHWSRVRMASTPDHPAYHPHDPPTVTYYSHQQQQQTYYPPSHLPPPGRQSWRDPRYEMAKMETKPDL</sequence>
<dbReference type="InterPro" id="IPR052605">
    <property type="entry name" value="Fungal_trans_regulator"/>
</dbReference>
<dbReference type="Proteomes" id="UP000078561">
    <property type="component" value="Unassembled WGS sequence"/>
</dbReference>
<evidence type="ECO:0000256" key="1">
    <source>
        <dbReference type="ARBA" id="ARBA00023125"/>
    </source>
</evidence>
<protein>
    <recommendedName>
        <fullName evidence="4">NDT80 domain-containing protein</fullName>
    </recommendedName>
</protein>